<feature type="domain" description="Peptidase M24" evidence="8">
    <location>
        <begin position="97"/>
        <end position="323"/>
    </location>
</feature>
<feature type="binding site" evidence="5">
    <location>
        <position position="286"/>
    </location>
    <ligand>
        <name>a divalent metal cation</name>
        <dbReference type="ChEBI" id="CHEBI:60240"/>
        <label>2</label>
        <note>catalytic</note>
    </ligand>
</feature>
<feature type="binding site" evidence="5">
    <location>
        <position position="317"/>
    </location>
    <ligand>
        <name>a divalent metal cation</name>
        <dbReference type="ChEBI" id="CHEBI:60240"/>
        <label>2</label>
        <note>catalytic</note>
    </ligand>
</feature>
<evidence type="ECO:0000259" key="8">
    <source>
        <dbReference type="Pfam" id="PF00557"/>
    </source>
</evidence>
<feature type="binding site" evidence="5">
    <location>
        <position position="254"/>
    </location>
    <ligand>
        <name>a divalent metal cation</name>
        <dbReference type="ChEBI" id="CHEBI:60240"/>
        <label>2</label>
        <note>catalytic</note>
    </ligand>
</feature>
<proteinExistence type="inferred from homology"/>
<feature type="region of interest" description="Disordered" evidence="7">
    <location>
        <begin position="338"/>
        <end position="364"/>
    </location>
</feature>
<evidence type="ECO:0000256" key="3">
    <source>
        <dbReference type="ARBA" id="ARBA00022723"/>
    </source>
</evidence>
<evidence type="ECO:0000256" key="6">
    <source>
        <dbReference type="RuleBase" id="RU003653"/>
    </source>
</evidence>
<dbReference type="GO" id="GO:0046872">
    <property type="term" value="F:metal ion binding"/>
    <property type="evidence" value="ECO:0007669"/>
    <property type="project" value="UniProtKB-UniRule"/>
</dbReference>
<sequence>MFSSKLCYSHTGLLNFVPGKGKNLVIGKRTFFDLFKFLSKPKVKINPDELPYSVVMPATVSPRRHVPDDIQKPEYAESGIPGMPSIYPILADSLDVERMKAAGALARKVLDLAGKEVKEGVTTDHIDEVVHQACIDHKAYPSPLNYKRFPKSVCTSVNNVMVHGIPDSRPLRNGDIINIDVTVCLNEYHGDVSETFLVGDVDERGRLLVETARRCRDEAIMVCSHEKLISDIGNTITKCAMEAGFAVCPTFVGHGIGKLFHCKPDIWHYANRYAERMVEGMIFTIEPVILEYPDIPIEDDDGWTVYSQNYARSAQFEHTVLITHRGVDVLTAGSDEEFSQLRETDHKDPESSLEDETAEWKFKT</sequence>
<evidence type="ECO:0000256" key="5">
    <source>
        <dbReference type="HAMAP-Rule" id="MF_03174"/>
    </source>
</evidence>
<dbReference type="PANTHER" id="PTHR43330:SF8">
    <property type="entry name" value="METHIONINE AMINOPEPTIDASE 1D, MITOCHONDRIAL"/>
    <property type="match status" value="1"/>
</dbReference>
<dbReference type="GO" id="GO:0006508">
    <property type="term" value="P:proteolysis"/>
    <property type="evidence" value="ECO:0007669"/>
    <property type="project" value="UniProtKB-KW"/>
</dbReference>
<evidence type="ECO:0000256" key="2">
    <source>
        <dbReference type="ARBA" id="ARBA00022670"/>
    </source>
</evidence>
<dbReference type="OrthoDB" id="3209743at2759"/>
<keyword evidence="1 5" id="KW-0031">Aminopeptidase</keyword>
<evidence type="ECO:0000313" key="10">
    <source>
        <dbReference type="Proteomes" id="UP001152320"/>
    </source>
</evidence>
<feature type="binding site" evidence="5">
    <location>
        <position position="191"/>
    </location>
    <ligand>
        <name>a divalent metal cation</name>
        <dbReference type="ChEBI" id="CHEBI:60240"/>
        <label>1</label>
    </ligand>
</feature>
<comment type="function">
    <text evidence="6">Cotranslationally removes the N-terminal methionine from nascent proteins. The N-terminal methionine is often cleaved when the second residue in the primary sequence is small and uncharged (Met-Ala-, Cys, Gly, Pro, Ser, Thr, or Val).</text>
</comment>
<keyword evidence="4 5" id="KW-0378">Hydrolase</keyword>
<feature type="compositionally biased region" description="Basic and acidic residues" evidence="7">
    <location>
        <begin position="339"/>
        <end position="350"/>
    </location>
</feature>
<dbReference type="InterPro" id="IPR036005">
    <property type="entry name" value="Creatinase/aminopeptidase-like"/>
</dbReference>
<evidence type="ECO:0000313" key="9">
    <source>
        <dbReference type="EMBL" id="KAJ8036686.1"/>
    </source>
</evidence>
<dbReference type="InterPro" id="IPR001714">
    <property type="entry name" value="Pept_M24_MAP"/>
</dbReference>
<comment type="similarity">
    <text evidence="5">Belongs to the peptidase M24A family. Methionine aminopeptidase type 1 subfamily.</text>
</comment>
<gene>
    <name evidence="9" type="ORF">HOLleu_20732</name>
</gene>
<protein>
    <recommendedName>
        <fullName evidence="6">Methionine aminopeptidase</fullName>
        <ecNumber evidence="6">3.4.11.18</ecNumber>
    </recommendedName>
</protein>
<dbReference type="CDD" id="cd01086">
    <property type="entry name" value="MetAP1"/>
    <property type="match status" value="1"/>
</dbReference>
<feature type="binding site" evidence="5">
    <location>
        <position position="261"/>
    </location>
    <ligand>
        <name>substrate</name>
    </ligand>
</feature>
<feature type="binding site" evidence="5">
    <location>
        <position position="317"/>
    </location>
    <ligand>
        <name>a divalent metal cation</name>
        <dbReference type="ChEBI" id="CHEBI:60240"/>
        <label>1</label>
    </ligand>
</feature>
<feature type="binding site" evidence="5">
    <location>
        <position position="191"/>
    </location>
    <ligand>
        <name>a divalent metal cation</name>
        <dbReference type="ChEBI" id="CHEBI:60240"/>
        <label>2</label>
        <note>catalytic</note>
    </ligand>
</feature>
<comment type="cofactor">
    <cofactor evidence="5">
        <name>Co(2+)</name>
        <dbReference type="ChEBI" id="CHEBI:48828"/>
    </cofactor>
    <cofactor evidence="5">
        <name>Zn(2+)</name>
        <dbReference type="ChEBI" id="CHEBI:29105"/>
    </cofactor>
    <cofactor evidence="5">
        <name>Mn(2+)</name>
        <dbReference type="ChEBI" id="CHEBI:29035"/>
    </cofactor>
    <cofactor evidence="5">
        <name>Fe(2+)</name>
        <dbReference type="ChEBI" id="CHEBI:29033"/>
    </cofactor>
    <text evidence="5">Binds 2 divalent metal cations per subunit. Has a high-affinity and a low affinity metal-binding site. The true nature of the physiological cofactor is under debate. The enzyme is active with cobalt, zinc, manganese or divalent iron ions. Most likely, methionine aminopeptidases function as mononuclear Fe(2+)-metalloproteases under physiological conditions, and the catalytically relevant metal-binding site has been assigned to the histidine-containing high-affinity site.</text>
</comment>
<accession>A0A9Q1C132</accession>
<keyword evidence="3 5" id="KW-0479">Metal-binding</keyword>
<comment type="catalytic activity">
    <reaction evidence="5 6">
        <text>Release of N-terminal amino acids, preferentially methionine, from peptides and arylamides.</text>
        <dbReference type="EC" id="3.4.11.18"/>
    </reaction>
</comment>
<dbReference type="PRINTS" id="PR00599">
    <property type="entry name" value="MAPEPTIDASE"/>
</dbReference>
<dbReference type="HAMAP" id="MF_01974">
    <property type="entry name" value="MetAP_1"/>
    <property type="match status" value="1"/>
</dbReference>
<dbReference type="SUPFAM" id="SSF55920">
    <property type="entry name" value="Creatinase/aminopeptidase"/>
    <property type="match status" value="1"/>
</dbReference>
<dbReference type="GO" id="GO:0004239">
    <property type="term" value="F:initiator methionyl aminopeptidase activity"/>
    <property type="evidence" value="ECO:0007669"/>
    <property type="project" value="UniProtKB-UniRule"/>
</dbReference>
<organism evidence="9 10">
    <name type="scientific">Holothuria leucospilota</name>
    <name type="common">Black long sea cucumber</name>
    <name type="synonym">Mertensiothuria leucospilota</name>
    <dbReference type="NCBI Taxonomy" id="206669"/>
    <lineage>
        <taxon>Eukaryota</taxon>
        <taxon>Metazoa</taxon>
        <taxon>Echinodermata</taxon>
        <taxon>Eleutherozoa</taxon>
        <taxon>Echinozoa</taxon>
        <taxon>Holothuroidea</taxon>
        <taxon>Aspidochirotacea</taxon>
        <taxon>Aspidochirotida</taxon>
        <taxon>Holothuriidae</taxon>
        <taxon>Holothuria</taxon>
    </lineage>
</organism>
<dbReference type="InterPro" id="IPR002467">
    <property type="entry name" value="Pept_M24A_MAP1"/>
</dbReference>
<dbReference type="GO" id="GO:0070006">
    <property type="term" value="F:metalloaminopeptidase activity"/>
    <property type="evidence" value="ECO:0007669"/>
    <property type="project" value="UniProtKB-UniRule"/>
</dbReference>
<keyword evidence="10" id="KW-1185">Reference proteome</keyword>
<feature type="binding site" evidence="5">
    <location>
        <position position="180"/>
    </location>
    <ligand>
        <name>a divalent metal cation</name>
        <dbReference type="ChEBI" id="CHEBI:60240"/>
        <label>1</label>
    </ligand>
</feature>
<evidence type="ECO:0000256" key="1">
    <source>
        <dbReference type="ARBA" id="ARBA00022438"/>
    </source>
</evidence>
<dbReference type="NCBIfam" id="TIGR00500">
    <property type="entry name" value="met_pdase_I"/>
    <property type="match status" value="1"/>
</dbReference>
<dbReference type="AlphaFoldDB" id="A0A9Q1C132"/>
<dbReference type="PROSITE" id="PS00680">
    <property type="entry name" value="MAP_1"/>
    <property type="match status" value="1"/>
</dbReference>
<keyword evidence="2 5" id="KW-0645">Protease</keyword>
<dbReference type="Gene3D" id="3.90.230.10">
    <property type="entry name" value="Creatinase/methionine aminopeptidase superfamily"/>
    <property type="match status" value="1"/>
</dbReference>
<evidence type="ECO:0000256" key="7">
    <source>
        <dbReference type="SAM" id="MobiDB-lite"/>
    </source>
</evidence>
<name>A0A9Q1C132_HOLLE</name>
<feature type="binding site" evidence="5">
    <location>
        <position position="163"/>
    </location>
    <ligand>
        <name>substrate</name>
    </ligand>
</feature>
<comment type="caution">
    <text evidence="9">The sequence shown here is derived from an EMBL/GenBank/DDBJ whole genome shotgun (WGS) entry which is preliminary data.</text>
</comment>
<dbReference type="Pfam" id="PF00557">
    <property type="entry name" value="Peptidase_M24"/>
    <property type="match status" value="1"/>
</dbReference>
<dbReference type="InterPro" id="IPR000994">
    <property type="entry name" value="Pept_M24"/>
</dbReference>
<dbReference type="Proteomes" id="UP001152320">
    <property type="component" value="Chromosome 9"/>
</dbReference>
<dbReference type="PANTHER" id="PTHR43330">
    <property type="entry name" value="METHIONINE AMINOPEPTIDASE"/>
    <property type="match status" value="1"/>
</dbReference>
<reference evidence="9" key="1">
    <citation type="submission" date="2021-10" db="EMBL/GenBank/DDBJ databases">
        <title>Tropical sea cucumber genome reveals ecological adaptation and Cuvierian tubules defense mechanism.</title>
        <authorList>
            <person name="Chen T."/>
        </authorList>
    </citation>
    <scope>NUCLEOTIDE SEQUENCE</scope>
    <source>
        <strain evidence="9">Nanhai2018</strain>
        <tissue evidence="9">Muscle</tissue>
    </source>
</reference>
<dbReference type="EC" id="3.4.11.18" evidence="6"/>
<dbReference type="EMBL" id="JAIZAY010000009">
    <property type="protein sequence ID" value="KAJ8036686.1"/>
    <property type="molecule type" value="Genomic_DNA"/>
</dbReference>
<evidence type="ECO:0000256" key="4">
    <source>
        <dbReference type="ARBA" id="ARBA00022801"/>
    </source>
</evidence>